<keyword evidence="2" id="KW-0732">Signal</keyword>
<dbReference type="Gene3D" id="3.40.50.1820">
    <property type="entry name" value="alpha/beta hydrolase"/>
    <property type="match status" value="1"/>
</dbReference>
<evidence type="ECO:0000256" key="2">
    <source>
        <dbReference type="ARBA" id="ARBA00022729"/>
    </source>
</evidence>
<evidence type="ECO:0000313" key="8">
    <source>
        <dbReference type="EMBL" id="GMR44808.1"/>
    </source>
</evidence>
<evidence type="ECO:0000256" key="1">
    <source>
        <dbReference type="ARBA" id="ARBA00010701"/>
    </source>
</evidence>
<accession>A0AAN5CI15</accession>
<evidence type="ECO:0000313" key="9">
    <source>
        <dbReference type="Proteomes" id="UP001328107"/>
    </source>
</evidence>
<proteinExistence type="inferred from homology"/>
<dbReference type="EMBL" id="BTRK01000004">
    <property type="protein sequence ID" value="GMR44808.1"/>
    <property type="molecule type" value="Genomic_DNA"/>
</dbReference>
<sequence length="314" mass="35927">FVFADAGFDVYLVNHRGTTYARKHTKLKPNENAFWQFSLDEMTNFDMPATIDKVLQLSGNEHIYYIGHSHGALIGLTTLADNAKYNKKIKKMFLLGPVGAIQHEKLAARALFWVFKMLRPITNLYTSVLGAHEIGFNSRLIARIGTKMCTTFPIYYICKDLIGLSAGPIGLHLNMTRIPVYLSHSLGSTSSWTYLHYTQIQQAKRVVHFDYGNQLKNFEKYRAAAPHPYNYSQIRADTYLFWSRNDWITTPAEIEKTLIPSLPKGVIKGSYEIPEYNHIDFGIATTAKHRCYEPIIEIIFKDDPMSECMLSNNQ</sequence>
<feature type="non-terminal residue" evidence="8">
    <location>
        <position position="1"/>
    </location>
</feature>
<dbReference type="Proteomes" id="UP001328107">
    <property type="component" value="Unassembled WGS sequence"/>
</dbReference>
<dbReference type="PANTHER" id="PTHR11005">
    <property type="entry name" value="LYSOSOMAL ACID LIPASE-RELATED"/>
    <property type="match status" value="1"/>
</dbReference>
<keyword evidence="9" id="KW-1185">Reference proteome</keyword>
<evidence type="ECO:0000256" key="5">
    <source>
        <dbReference type="ARBA" id="ARBA00023098"/>
    </source>
</evidence>
<keyword evidence="6" id="KW-0325">Glycoprotein</keyword>
<dbReference type="GO" id="GO:0016787">
    <property type="term" value="F:hydrolase activity"/>
    <property type="evidence" value="ECO:0007669"/>
    <property type="project" value="UniProtKB-KW"/>
</dbReference>
<dbReference type="GO" id="GO:0016042">
    <property type="term" value="P:lipid catabolic process"/>
    <property type="evidence" value="ECO:0007669"/>
    <property type="project" value="UniProtKB-KW"/>
</dbReference>
<organism evidence="8 9">
    <name type="scientific">Pristionchus mayeri</name>
    <dbReference type="NCBI Taxonomy" id="1317129"/>
    <lineage>
        <taxon>Eukaryota</taxon>
        <taxon>Metazoa</taxon>
        <taxon>Ecdysozoa</taxon>
        <taxon>Nematoda</taxon>
        <taxon>Chromadorea</taxon>
        <taxon>Rhabditida</taxon>
        <taxon>Rhabditina</taxon>
        <taxon>Diplogasteromorpha</taxon>
        <taxon>Diplogasteroidea</taxon>
        <taxon>Neodiplogasteridae</taxon>
        <taxon>Pristionchus</taxon>
    </lineage>
</organism>
<dbReference type="InterPro" id="IPR029058">
    <property type="entry name" value="AB_hydrolase_fold"/>
</dbReference>
<evidence type="ECO:0000256" key="6">
    <source>
        <dbReference type="ARBA" id="ARBA00023180"/>
    </source>
</evidence>
<dbReference type="AlphaFoldDB" id="A0AAN5CI15"/>
<feature type="domain" description="AB hydrolase-1" evidence="7">
    <location>
        <begin position="4"/>
        <end position="98"/>
    </location>
</feature>
<gene>
    <name evidence="8" type="ORF">PMAYCL1PPCAC_15003</name>
</gene>
<name>A0AAN5CI15_9BILA</name>
<comment type="similarity">
    <text evidence="1">Belongs to the AB hydrolase superfamily. Lipase family.</text>
</comment>
<dbReference type="SUPFAM" id="SSF53474">
    <property type="entry name" value="alpha/beta-Hydrolases"/>
    <property type="match status" value="1"/>
</dbReference>
<keyword evidence="3" id="KW-0378">Hydrolase</keyword>
<protein>
    <recommendedName>
        <fullName evidence="7">AB hydrolase-1 domain-containing protein</fullName>
    </recommendedName>
</protein>
<reference evidence="9" key="1">
    <citation type="submission" date="2022-10" db="EMBL/GenBank/DDBJ databases">
        <title>Genome assembly of Pristionchus species.</title>
        <authorList>
            <person name="Yoshida K."/>
            <person name="Sommer R.J."/>
        </authorList>
    </citation>
    <scope>NUCLEOTIDE SEQUENCE [LARGE SCALE GENOMIC DNA]</scope>
    <source>
        <strain evidence="9">RS5460</strain>
    </source>
</reference>
<evidence type="ECO:0000256" key="3">
    <source>
        <dbReference type="ARBA" id="ARBA00022801"/>
    </source>
</evidence>
<dbReference type="Pfam" id="PF00561">
    <property type="entry name" value="Abhydrolase_1"/>
    <property type="match status" value="1"/>
</dbReference>
<comment type="caution">
    <text evidence="8">The sequence shown here is derived from an EMBL/GenBank/DDBJ whole genome shotgun (WGS) entry which is preliminary data.</text>
</comment>
<keyword evidence="5" id="KW-0443">Lipid metabolism</keyword>
<keyword evidence="4" id="KW-0442">Lipid degradation</keyword>
<dbReference type="FunFam" id="3.40.50.1820:FF:000057">
    <property type="entry name" value="Lipase"/>
    <property type="match status" value="1"/>
</dbReference>
<dbReference type="InterPro" id="IPR000073">
    <property type="entry name" value="AB_hydrolase_1"/>
</dbReference>
<evidence type="ECO:0000256" key="4">
    <source>
        <dbReference type="ARBA" id="ARBA00022963"/>
    </source>
</evidence>
<evidence type="ECO:0000259" key="7">
    <source>
        <dbReference type="Pfam" id="PF00561"/>
    </source>
</evidence>